<feature type="domain" description="Ubiquitin-like" evidence="1">
    <location>
        <begin position="75"/>
        <end position="150"/>
    </location>
</feature>
<dbReference type="InterPro" id="IPR050158">
    <property type="entry name" value="Ubiquitin_ubiquitin-like"/>
</dbReference>
<dbReference type="STRING" id="1432141.A0A015JMY2"/>
<protein>
    <submittedName>
        <fullName evidence="2">Ubiquitin</fullName>
    </submittedName>
</protein>
<dbReference type="HOGENOM" id="CLU_010412_4_2_1"/>
<reference evidence="2 3" key="1">
    <citation type="submission" date="2014-02" db="EMBL/GenBank/DDBJ databases">
        <title>Single nucleus genome sequencing reveals high similarity among nuclei of an endomycorrhizal fungus.</title>
        <authorList>
            <person name="Lin K."/>
            <person name="Geurts R."/>
            <person name="Zhang Z."/>
            <person name="Limpens E."/>
            <person name="Saunders D.G."/>
            <person name="Mu D."/>
            <person name="Pang E."/>
            <person name="Cao H."/>
            <person name="Cha H."/>
            <person name="Lin T."/>
            <person name="Zhou Q."/>
            <person name="Shang Y."/>
            <person name="Li Y."/>
            <person name="Ivanov S."/>
            <person name="Sharma T."/>
            <person name="Velzen R.V."/>
            <person name="Ruijter N.D."/>
            <person name="Aanen D.K."/>
            <person name="Win J."/>
            <person name="Kamoun S."/>
            <person name="Bisseling T."/>
            <person name="Huang S."/>
        </authorList>
    </citation>
    <scope>NUCLEOTIDE SEQUENCE [LARGE SCALE GENOMIC DNA]</scope>
    <source>
        <strain evidence="3">DAOM197198w</strain>
    </source>
</reference>
<name>A0A015JMY2_RHIIW</name>
<organism evidence="2 3">
    <name type="scientific">Rhizophagus irregularis (strain DAOM 197198w)</name>
    <name type="common">Glomus intraradices</name>
    <dbReference type="NCBI Taxonomy" id="1432141"/>
    <lineage>
        <taxon>Eukaryota</taxon>
        <taxon>Fungi</taxon>
        <taxon>Fungi incertae sedis</taxon>
        <taxon>Mucoromycota</taxon>
        <taxon>Glomeromycotina</taxon>
        <taxon>Glomeromycetes</taxon>
        <taxon>Glomerales</taxon>
        <taxon>Glomeraceae</taxon>
        <taxon>Rhizophagus</taxon>
    </lineage>
</organism>
<dbReference type="Pfam" id="PF00240">
    <property type="entry name" value="ubiquitin"/>
    <property type="match status" value="2"/>
</dbReference>
<dbReference type="CDD" id="cd17039">
    <property type="entry name" value="Ubl_ubiquitin_like"/>
    <property type="match status" value="1"/>
</dbReference>
<dbReference type="Gene3D" id="3.10.20.90">
    <property type="entry name" value="Phosphatidylinositol 3-kinase Catalytic Subunit, Chain A, domain 1"/>
    <property type="match status" value="2"/>
</dbReference>
<evidence type="ECO:0000259" key="1">
    <source>
        <dbReference type="PROSITE" id="PS50053"/>
    </source>
</evidence>
<evidence type="ECO:0000313" key="3">
    <source>
        <dbReference type="Proteomes" id="UP000022910"/>
    </source>
</evidence>
<dbReference type="Proteomes" id="UP000022910">
    <property type="component" value="Unassembled WGS sequence"/>
</dbReference>
<dbReference type="InterPro" id="IPR000626">
    <property type="entry name" value="Ubiquitin-like_dom"/>
</dbReference>
<dbReference type="OrthoDB" id="419317at2759"/>
<dbReference type="InterPro" id="IPR019956">
    <property type="entry name" value="Ubiquitin_dom"/>
</dbReference>
<dbReference type="SUPFAM" id="SSF54236">
    <property type="entry name" value="Ubiquitin-like"/>
    <property type="match status" value="2"/>
</dbReference>
<dbReference type="SMART" id="SM00213">
    <property type="entry name" value="UBQ"/>
    <property type="match status" value="2"/>
</dbReference>
<dbReference type="PRINTS" id="PR00348">
    <property type="entry name" value="UBIQUITIN"/>
</dbReference>
<keyword evidence="3" id="KW-1185">Reference proteome</keyword>
<sequence length="152" mass="17741">MFIFVKFRLRARIEVNSYDTILQVKNKIKALHDIDVNKQLLHLGSQRLENERTINDYNIKENDQIRLTLIVTGGIQIFVEDLDGRTTSLQVQSSYTIKKVKELYYERNGLEVGKQRYIFGGQPLLDDRTLSSYNIKTRNTINLVYRLVGGIF</sequence>
<dbReference type="PANTHER" id="PTHR10666">
    <property type="entry name" value="UBIQUITIN"/>
    <property type="match status" value="1"/>
</dbReference>
<dbReference type="AlphaFoldDB" id="A0A015JMY2"/>
<dbReference type="EMBL" id="JEMT01017254">
    <property type="protein sequence ID" value="EXX68545.1"/>
    <property type="molecule type" value="Genomic_DNA"/>
</dbReference>
<accession>A0A015JMY2</accession>
<proteinExistence type="predicted"/>
<evidence type="ECO:0000313" key="2">
    <source>
        <dbReference type="EMBL" id="EXX68545.1"/>
    </source>
</evidence>
<gene>
    <name evidence="2" type="ORF">RirG_104190</name>
</gene>
<dbReference type="PROSITE" id="PS50053">
    <property type="entry name" value="UBIQUITIN_2"/>
    <property type="match status" value="2"/>
</dbReference>
<feature type="domain" description="Ubiquitin-like" evidence="1">
    <location>
        <begin position="1"/>
        <end position="74"/>
    </location>
</feature>
<dbReference type="InterPro" id="IPR029071">
    <property type="entry name" value="Ubiquitin-like_domsf"/>
</dbReference>
<comment type="caution">
    <text evidence="2">The sequence shown here is derived from an EMBL/GenBank/DDBJ whole genome shotgun (WGS) entry which is preliminary data.</text>
</comment>